<evidence type="ECO:0000313" key="1">
    <source>
        <dbReference type="EMBL" id="BCU55116.1"/>
    </source>
</evidence>
<dbReference type="EMBL" id="AP024590">
    <property type="protein sequence ID" value="BCU55116.1"/>
    <property type="molecule type" value="Genomic_DNA"/>
</dbReference>
<name>A0AA86IPA3_9ENTR</name>
<evidence type="ECO:0000313" key="2">
    <source>
        <dbReference type="Proteomes" id="UP000682928"/>
    </source>
</evidence>
<dbReference type="AlphaFoldDB" id="A0AA86IPA3"/>
<gene>
    <name evidence="1" type="ORF">ENKO_17100</name>
</gene>
<dbReference type="RefSeq" id="WP_176400533.1">
    <property type="nucleotide sequence ID" value="NZ_AP024590.1"/>
</dbReference>
<proteinExistence type="predicted"/>
<organism evidence="1 2">
    <name type="scientific">Enterobacter kobei</name>
    <dbReference type="NCBI Taxonomy" id="208224"/>
    <lineage>
        <taxon>Bacteria</taxon>
        <taxon>Pseudomonadati</taxon>
        <taxon>Pseudomonadota</taxon>
        <taxon>Gammaproteobacteria</taxon>
        <taxon>Enterobacterales</taxon>
        <taxon>Enterobacteriaceae</taxon>
        <taxon>Enterobacter</taxon>
        <taxon>Enterobacter cloacae complex</taxon>
    </lineage>
</organism>
<reference evidence="1" key="1">
    <citation type="submission" date="2021-04" db="EMBL/GenBank/DDBJ databases">
        <title>Difference and commonality of drug resistance evolution in various bacteria. and drug sensitivity profiles.</title>
        <authorList>
            <person name="Maeda T."/>
            <person name="Shibai A."/>
            <person name="Kawada K."/>
            <person name="Kotani H."/>
            <person name="Tarusawa Y."/>
            <person name="Tanabe K."/>
            <person name="Furusawa C."/>
        </authorList>
    </citation>
    <scope>NUCLEOTIDE SEQUENCE</scope>
    <source>
        <strain evidence="1">JCM 8580</strain>
    </source>
</reference>
<dbReference type="Proteomes" id="UP000682928">
    <property type="component" value="Chromosome"/>
</dbReference>
<sequence>MTVTHNGKLYHVKRCALNDNEWRLTSVDKPREQITLSRWQMHIAGLLEQVEGKS</sequence>
<accession>A0AA86IPA3</accession>
<protein>
    <submittedName>
        <fullName evidence="1">Uncharacterized protein</fullName>
    </submittedName>
</protein>